<keyword evidence="2" id="KW-1133">Transmembrane helix</keyword>
<protein>
    <submittedName>
        <fullName evidence="3">Uncharacterized protein</fullName>
    </submittedName>
</protein>
<feature type="region of interest" description="Disordered" evidence="1">
    <location>
        <begin position="1"/>
        <end position="28"/>
    </location>
</feature>
<evidence type="ECO:0000256" key="1">
    <source>
        <dbReference type="SAM" id="MobiDB-lite"/>
    </source>
</evidence>
<keyword evidence="2" id="KW-0472">Membrane</keyword>
<gene>
    <name evidence="3" type="ORF">GCM10014715_74970</name>
</gene>
<name>A0A919AI84_9ACTN</name>
<feature type="transmembrane region" description="Helical" evidence="2">
    <location>
        <begin position="84"/>
        <end position="102"/>
    </location>
</feature>
<feature type="transmembrane region" description="Helical" evidence="2">
    <location>
        <begin position="114"/>
        <end position="137"/>
    </location>
</feature>
<dbReference type="Proteomes" id="UP000641386">
    <property type="component" value="Unassembled WGS sequence"/>
</dbReference>
<reference evidence="3" key="1">
    <citation type="journal article" date="2014" name="Int. J. Syst. Evol. Microbiol.">
        <title>Complete genome sequence of Corynebacterium casei LMG S-19264T (=DSM 44701T), isolated from a smear-ripened cheese.</title>
        <authorList>
            <consortium name="US DOE Joint Genome Institute (JGI-PGF)"/>
            <person name="Walter F."/>
            <person name="Albersmeier A."/>
            <person name="Kalinowski J."/>
            <person name="Ruckert C."/>
        </authorList>
    </citation>
    <scope>NUCLEOTIDE SEQUENCE</scope>
    <source>
        <strain evidence="3">JCM 3302</strain>
    </source>
</reference>
<evidence type="ECO:0000313" key="4">
    <source>
        <dbReference type="Proteomes" id="UP000641386"/>
    </source>
</evidence>
<comment type="caution">
    <text evidence="3">The sequence shown here is derived from an EMBL/GenBank/DDBJ whole genome shotgun (WGS) entry which is preliminary data.</text>
</comment>
<evidence type="ECO:0000256" key="2">
    <source>
        <dbReference type="SAM" id="Phobius"/>
    </source>
</evidence>
<dbReference type="EMBL" id="BNBC01000053">
    <property type="protein sequence ID" value="GHF08052.1"/>
    <property type="molecule type" value="Genomic_DNA"/>
</dbReference>
<organism evidence="3 4">
    <name type="scientific">Streptomyces spiralis</name>
    <dbReference type="NCBI Taxonomy" id="66376"/>
    <lineage>
        <taxon>Bacteria</taxon>
        <taxon>Bacillati</taxon>
        <taxon>Actinomycetota</taxon>
        <taxon>Actinomycetes</taxon>
        <taxon>Kitasatosporales</taxon>
        <taxon>Streptomycetaceae</taxon>
        <taxon>Streptomyces</taxon>
    </lineage>
</organism>
<feature type="transmembrane region" description="Helical" evidence="2">
    <location>
        <begin position="45"/>
        <end position="72"/>
    </location>
</feature>
<dbReference type="AlphaFoldDB" id="A0A919AI84"/>
<feature type="transmembrane region" description="Helical" evidence="2">
    <location>
        <begin position="185"/>
        <end position="204"/>
    </location>
</feature>
<feature type="compositionally biased region" description="Polar residues" evidence="1">
    <location>
        <begin position="17"/>
        <end position="28"/>
    </location>
</feature>
<keyword evidence="2" id="KW-0812">Transmembrane</keyword>
<dbReference type="NCBIfam" id="NF041646">
    <property type="entry name" value="VC0807_fam"/>
    <property type="match status" value="1"/>
</dbReference>
<proteinExistence type="predicted"/>
<sequence>MDSNGLTAIDHPAPASKATSEHTSTGTSKAGRLGLLLDLGLSPGVFYGAQALGAGITASLLAATAAAGVRLVWTTARSRRIDGLNTLMLGSYALMLLLALLARDERMLLARDPASSALAGLVFLATCATGSPALAYLSRRFHPAAGPGASRAPNALRFETAVWGVALTAEAAARFVLLFTLPVEAVPGVSTTVELGVIALLLPWTIRRRRRAAAVV</sequence>
<dbReference type="RefSeq" id="WP_229903999.1">
    <property type="nucleotide sequence ID" value="NZ_BNBC01000053.1"/>
</dbReference>
<accession>A0A919AI84</accession>
<reference evidence="3" key="2">
    <citation type="submission" date="2020-09" db="EMBL/GenBank/DDBJ databases">
        <authorList>
            <person name="Sun Q."/>
            <person name="Ohkuma M."/>
        </authorList>
    </citation>
    <scope>NUCLEOTIDE SEQUENCE</scope>
    <source>
        <strain evidence="3">JCM 3302</strain>
    </source>
</reference>
<feature type="transmembrane region" description="Helical" evidence="2">
    <location>
        <begin position="158"/>
        <end position="179"/>
    </location>
</feature>
<keyword evidence="4" id="KW-1185">Reference proteome</keyword>
<evidence type="ECO:0000313" key="3">
    <source>
        <dbReference type="EMBL" id="GHF08052.1"/>
    </source>
</evidence>